<dbReference type="Proteomes" id="UP000278222">
    <property type="component" value="Unassembled WGS sequence"/>
</dbReference>
<evidence type="ECO:0000256" key="7">
    <source>
        <dbReference type="ARBA" id="ARBA00043224"/>
    </source>
</evidence>
<dbReference type="GO" id="GO:0019363">
    <property type="term" value="P:pyridine nucleotide biosynthetic process"/>
    <property type="evidence" value="ECO:0007669"/>
    <property type="project" value="UniProtKB-KW"/>
</dbReference>
<dbReference type="SUPFAM" id="SSF52499">
    <property type="entry name" value="Isochorismatase-like hydrolases"/>
    <property type="match status" value="1"/>
</dbReference>
<evidence type="ECO:0000256" key="5">
    <source>
        <dbReference type="ARBA" id="ARBA00037900"/>
    </source>
</evidence>
<keyword evidence="3" id="KW-0479">Metal-binding</keyword>
<evidence type="ECO:0000256" key="1">
    <source>
        <dbReference type="ARBA" id="ARBA00006336"/>
    </source>
</evidence>
<sequence length="218" mass="22795">MPPPTLDIGSAEALLIVDPQVDFCPDGALAVPGGDEIMAGINSLAERFGLVVVTQDWHPADHRSFASNHEGGIPFATVAMPYGLQVLWPDHCVQGTAGAAFHPAIAAGALTRAQLVLRKGHDREIDSYSAFFENDRRTPTGLAGYLRERGVQHCVLVGLAYDFCVAWSALDAVAQGFAVTVIKGLTRSIAIPGPDGIATDIAADRDLAAAGVQVIAAA</sequence>
<evidence type="ECO:0000259" key="8">
    <source>
        <dbReference type="Pfam" id="PF00857"/>
    </source>
</evidence>
<dbReference type="EC" id="3.5.1.19" evidence="6"/>
<keyword evidence="2" id="KW-0662">Pyridine nucleotide biosynthesis</keyword>
<dbReference type="RefSeq" id="WP_245978292.1">
    <property type="nucleotide sequence ID" value="NZ_AP019700.1"/>
</dbReference>
<protein>
    <recommendedName>
        <fullName evidence="6">nicotinamidase</fullName>
        <ecNumber evidence="6">3.5.1.19</ecNumber>
    </recommendedName>
    <alternativeName>
        <fullName evidence="7">Nicotinamide deamidase</fullName>
    </alternativeName>
</protein>
<dbReference type="PANTHER" id="PTHR11080">
    <property type="entry name" value="PYRAZINAMIDASE/NICOTINAMIDASE"/>
    <property type="match status" value="1"/>
</dbReference>
<dbReference type="Pfam" id="PF00857">
    <property type="entry name" value="Isochorismatase"/>
    <property type="match status" value="1"/>
</dbReference>
<gene>
    <name evidence="9" type="ORF">EDC65_1874</name>
</gene>
<dbReference type="AlphaFoldDB" id="A0A3N1M8S2"/>
<dbReference type="CDD" id="cd01011">
    <property type="entry name" value="nicotinamidase"/>
    <property type="match status" value="1"/>
</dbReference>
<evidence type="ECO:0000256" key="3">
    <source>
        <dbReference type="ARBA" id="ARBA00022723"/>
    </source>
</evidence>
<dbReference type="NCBIfam" id="NF008623">
    <property type="entry name" value="PRK11609.1"/>
    <property type="match status" value="1"/>
</dbReference>
<dbReference type="InterPro" id="IPR052347">
    <property type="entry name" value="Isochorismatase_Nicotinamidase"/>
</dbReference>
<dbReference type="Gene3D" id="3.40.50.850">
    <property type="entry name" value="Isochorismatase-like"/>
    <property type="match status" value="1"/>
</dbReference>
<comment type="pathway">
    <text evidence="5">Cofactor biosynthesis; nicotinate biosynthesis; nicotinate from nicotinamide: step 1/1.</text>
</comment>
<comment type="caution">
    <text evidence="9">The sequence shown here is derived from an EMBL/GenBank/DDBJ whole genome shotgun (WGS) entry which is preliminary data.</text>
</comment>
<keyword evidence="10" id="KW-1185">Reference proteome</keyword>
<evidence type="ECO:0000256" key="4">
    <source>
        <dbReference type="ARBA" id="ARBA00022801"/>
    </source>
</evidence>
<dbReference type="EMBL" id="RJKX01000013">
    <property type="protein sequence ID" value="ROQ00078.1"/>
    <property type="molecule type" value="Genomic_DNA"/>
</dbReference>
<feature type="domain" description="Isochorismatase-like" evidence="8">
    <location>
        <begin position="13"/>
        <end position="183"/>
    </location>
</feature>
<evidence type="ECO:0000313" key="9">
    <source>
        <dbReference type="EMBL" id="ROQ00078.1"/>
    </source>
</evidence>
<accession>A0A3N1M8S2</accession>
<dbReference type="InterPro" id="IPR036380">
    <property type="entry name" value="Isochorismatase-like_sf"/>
</dbReference>
<reference evidence="9 10" key="1">
    <citation type="submission" date="2018-11" db="EMBL/GenBank/DDBJ databases">
        <title>Genomic Encyclopedia of Type Strains, Phase IV (KMG-IV): sequencing the most valuable type-strain genomes for metagenomic binning, comparative biology and taxonomic classification.</title>
        <authorList>
            <person name="Goeker M."/>
        </authorList>
    </citation>
    <scope>NUCLEOTIDE SEQUENCE [LARGE SCALE GENOMIC DNA]</scope>
    <source>
        <strain evidence="9 10">DSM 5900</strain>
    </source>
</reference>
<comment type="similarity">
    <text evidence="1">Belongs to the isochorismatase family.</text>
</comment>
<name>A0A3N1M8S2_9PROT</name>
<evidence type="ECO:0000256" key="6">
    <source>
        <dbReference type="ARBA" id="ARBA00039017"/>
    </source>
</evidence>
<evidence type="ECO:0000256" key="2">
    <source>
        <dbReference type="ARBA" id="ARBA00022642"/>
    </source>
</evidence>
<dbReference type="GO" id="GO:0008936">
    <property type="term" value="F:nicotinamidase activity"/>
    <property type="evidence" value="ECO:0007669"/>
    <property type="project" value="UniProtKB-EC"/>
</dbReference>
<evidence type="ECO:0000313" key="10">
    <source>
        <dbReference type="Proteomes" id="UP000278222"/>
    </source>
</evidence>
<keyword evidence="4" id="KW-0378">Hydrolase</keyword>
<dbReference type="GO" id="GO:0046872">
    <property type="term" value="F:metal ion binding"/>
    <property type="evidence" value="ECO:0007669"/>
    <property type="project" value="UniProtKB-KW"/>
</dbReference>
<dbReference type="PANTHER" id="PTHR11080:SF2">
    <property type="entry name" value="LD05707P"/>
    <property type="match status" value="1"/>
</dbReference>
<organism evidence="9 10">
    <name type="scientific">Stella humosa</name>
    <dbReference type="NCBI Taxonomy" id="94"/>
    <lineage>
        <taxon>Bacteria</taxon>
        <taxon>Pseudomonadati</taxon>
        <taxon>Pseudomonadota</taxon>
        <taxon>Alphaproteobacteria</taxon>
        <taxon>Rhodospirillales</taxon>
        <taxon>Stellaceae</taxon>
        <taxon>Stella</taxon>
    </lineage>
</organism>
<dbReference type="InterPro" id="IPR000868">
    <property type="entry name" value="Isochorismatase-like_dom"/>
</dbReference>
<proteinExistence type="inferred from homology"/>